<dbReference type="Proteomes" id="UP000516957">
    <property type="component" value="Unassembled WGS sequence"/>
</dbReference>
<sequence>MDESRLLREVETRLAVAGASTPGWADPHPDREPSDEEYSRVSDPRKWPLEGARALAWTAALTGQLVHLEAPARSVTAGVDSWTASDSAWWDACGAPCGA</sequence>
<keyword evidence="3" id="KW-1185">Reference proteome</keyword>
<dbReference type="Pfam" id="PF19736">
    <property type="entry name" value="DUF6226"/>
    <property type="match status" value="1"/>
</dbReference>
<comment type="caution">
    <text evidence="2">The sequence shown here is derived from an EMBL/GenBank/DDBJ whole genome shotgun (WGS) entry which is preliminary data.</text>
</comment>
<dbReference type="RefSeq" id="WP_179616925.1">
    <property type="nucleotide sequence ID" value="NZ_CP059163.1"/>
</dbReference>
<proteinExistence type="predicted"/>
<protein>
    <submittedName>
        <fullName evidence="2">Uncharacterized protein</fullName>
    </submittedName>
</protein>
<dbReference type="InterPro" id="IPR045773">
    <property type="entry name" value="DUF6226"/>
</dbReference>
<name>A0A7Y9JRP8_9ACTN</name>
<dbReference type="AlphaFoldDB" id="A0A7Y9JRP8"/>
<organism evidence="2 3">
    <name type="scientific">Nocardioides marinisabuli</name>
    <dbReference type="NCBI Taxonomy" id="419476"/>
    <lineage>
        <taxon>Bacteria</taxon>
        <taxon>Bacillati</taxon>
        <taxon>Actinomycetota</taxon>
        <taxon>Actinomycetes</taxon>
        <taxon>Propionibacteriales</taxon>
        <taxon>Nocardioidaceae</taxon>
        <taxon>Nocardioides</taxon>
    </lineage>
</organism>
<evidence type="ECO:0000313" key="2">
    <source>
        <dbReference type="EMBL" id="NYD59482.1"/>
    </source>
</evidence>
<feature type="compositionally biased region" description="Basic and acidic residues" evidence="1">
    <location>
        <begin position="27"/>
        <end position="43"/>
    </location>
</feature>
<accession>A0A7Y9JRP8</accession>
<dbReference type="EMBL" id="JACCBE010000001">
    <property type="protein sequence ID" value="NYD59482.1"/>
    <property type="molecule type" value="Genomic_DNA"/>
</dbReference>
<feature type="region of interest" description="Disordered" evidence="1">
    <location>
        <begin position="17"/>
        <end position="43"/>
    </location>
</feature>
<gene>
    <name evidence="2" type="ORF">BKA08_003720</name>
</gene>
<evidence type="ECO:0000256" key="1">
    <source>
        <dbReference type="SAM" id="MobiDB-lite"/>
    </source>
</evidence>
<evidence type="ECO:0000313" key="3">
    <source>
        <dbReference type="Proteomes" id="UP000516957"/>
    </source>
</evidence>
<reference evidence="2 3" key="1">
    <citation type="submission" date="2020-07" db="EMBL/GenBank/DDBJ databases">
        <title>Sequencing the genomes of 1000 actinobacteria strains.</title>
        <authorList>
            <person name="Klenk H.-P."/>
        </authorList>
    </citation>
    <scope>NUCLEOTIDE SEQUENCE [LARGE SCALE GENOMIC DNA]</scope>
    <source>
        <strain evidence="2 3">DSM 18965</strain>
    </source>
</reference>